<dbReference type="SUPFAM" id="SSF48452">
    <property type="entry name" value="TPR-like"/>
    <property type="match status" value="1"/>
</dbReference>
<keyword evidence="2" id="KW-0472">Membrane</keyword>
<evidence type="ECO:0008006" key="5">
    <source>
        <dbReference type="Google" id="ProtNLM"/>
    </source>
</evidence>
<feature type="compositionally biased region" description="Basic and acidic residues" evidence="1">
    <location>
        <begin position="27"/>
        <end position="41"/>
    </location>
</feature>
<keyword evidence="2" id="KW-1133">Transmembrane helix</keyword>
<dbReference type="InterPro" id="IPR011990">
    <property type="entry name" value="TPR-like_helical_dom_sf"/>
</dbReference>
<evidence type="ECO:0000313" key="3">
    <source>
        <dbReference type="EMBL" id="MFD0740485.1"/>
    </source>
</evidence>
<keyword evidence="4" id="KW-1185">Reference proteome</keyword>
<feature type="region of interest" description="Disordered" evidence="1">
    <location>
        <begin position="1"/>
        <end position="41"/>
    </location>
</feature>
<evidence type="ECO:0000313" key="4">
    <source>
        <dbReference type="Proteomes" id="UP001597090"/>
    </source>
</evidence>
<name>A0ABW2YS08_9GAMM</name>
<protein>
    <recommendedName>
        <fullName evidence="5">Tetratricopeptide repeat protein</fullName>
    </recommendedName>
</protein>
<accession>A0ABW2YS08</accession>
<dbReference type="EMBL" id="JBHTIH010000008">
    <property type="protein sequence ID" value="MFD0740485.1"/>
    <property type="molecule type" value="Genomic_DNA"/>
</dbReference>
<comment type="caution">
    <text evidence="3">The sequence shown here is derived from an EMBL/GenBank/DDBJ whole genome shotgun (WGS) entry which is preliminary data.</text>
</comment>
<gene>
    <name evidence="3" type="ORF">ACFQZQ_14470</name>
</gene>
<keyword evidence="2" id="KW-0812">Transmembrane</keyword>
<evidence type="ECO:0000256" key="1">
    <source>
        <dbReference type="SAM" id="MobiDB-lite"/>
    </source>
</evidence>
<dbReference type="RefSeq" id="WP_386813686.1">
    <property type="nucleotide sequence ID" value="NZ_JBHTIH010000008.1"/>
</dbReference>
<organism evidence="3 4">
    <name type="scientific">Lysobacter koreensis</name>
    <dbReference type="NCBI Taxonomy" id="266122"/>
    <lineage>
        <taxon>Bacteria</taxon>
        <taxon>Pseudomonadati</taxon>
        <taxon>Pseudomonadota</taxon>
        <taxon>Gammaproteobacteria</taxon>
        <taxon>Lysobacterales</taxon>
        <taxon>Lysobacteraceae</taxon>
        <taxon>Lysobacter</taxon>
    </lineage>
</organism>
<dbReference type="Gene3D" id="1.25.40.10">
    <property type="entry name" value="Tetratricopeptide repeat domain"/>
    <property type="match status" value="2"/>
</dbReference>
<dbReference type="Proteomes" id="UP001597090">
    <property type="component" value="Unassembled WGS sequence"/>
</dbReference>
<dbReference type="SMART" id="SM00028">
    <property type="entry name" value="TPR"/>
    <property type="match status" value="4"/>
</dbReference>
<proteinExistence type="predicted"/>
<evidence type="ECO:0000256" key="2">
    <source>
        <dbReference type="SAM" id="Phobius"/>
    </source>
</evidence>
<dbReference type="InterPro" id="IPR019734">
    <property type="entry name" value="TPR_rpt"/>
</dbReference>
<sequence>MVAGVPGSADPAQHCFPPALLQPGADGRPREPLAADARREGDGRERAFLKLVAGLLGVGYDALAQREAQRRNRKLTLIAAASVAGMAIALALAATAYVARNDAQRRQAQAEDILGFMLGDLRKKLTTVGRLDLMRAVDDKAIGYFATLKPRDLSDRALEEQARSLTGIGEVRLNEGKHDAAMRAFREAHARSTALHERQPADGQRLFDLAQAEYWIGAVALQQGRQDEAGVWLRKYRDSAIKLAARDTDKFAWQREVAYGHHNLAVLDESLGRYAQAERALRDELALYRRWMPNHADDTALRFEASNVASWLGTLLMRQGRLKEAEASFREEVDGHTRNRMAEPDNARWQEELVDALLLLADAQAQRGQLDAARASIDLAAPLSDALARQDPTNNSWQVTPGICRWWQAQLAKAANAAAADALATQATTIVANAHKVEPENKRVLLWLAKAHNLQAQLALSRGDTALAKTHLTQALARLEPAWKADPSETLRLVLASSRLLSGEAALLANNHDAARIHWQQAEHLLMADASTALPFERLDPLVRALHQLGRSEQARPHELRLATAGYVPLRPWPSSRGVAAL</sequence>
<feature type="transmembrane region" description="Helical" evidence="2">
    <location>
        <begin position="75"/>
        <end position="99"/>
    </location>
</feature>
<reference evidence="4" key="1">
    <citation type="journal article" date="2019" name="Int. J. Syst. Evol. Microbiol.">
        <title>The Global Catalogue of Microorganisms (GCM) 10K type strain sequencing project: providing services to taxonomists for standard genome sequencing and annotation.</title>
        <authorList>
            <consortium name="The Broad Institute Genomics Platform"/>
            <consortium name="The Broad Institute Genome Sequencing Center for Infectious Disease"/>
            <person name="Wu L."/>
            <person name="Ma J."/>
        </authorList>
    </citation>
    <scope>NUCLEOTIDE SEQUENCE [LARGE SCALE GENOMIC DNA]</scope>
    <source>
        <strain evidence="4">CCUG 55491</strain>
    </source>
</reference>